<evidence type="ECO:0000256" key="3">
    <source>
        <dbReference type="ARBA" id="ARBA00023163"/>
    </source>
</evidence>
<evidence type="ECO:0000259" key="4">
    <source>
        <dbReference type="PROSITE" id="PS51118"/>
    </source>
</evidence>
<evidence type="ECO:0000313" key="5">
    <source>
        <dbReference type="EMBL" id="TKW60487.1"/>
    </source>
</evidence>
<dbReference type="InterPro" id="IPR002577">
    <property type="entry name" value="HTH_HxlR"/>
</dbReference>
<organism evidence="5 6">
    <name type="scientific">Blastochloris viridis</name>
    <name type="common">Rhodopseudomonas viridis</name>
    <dbReference type="NCBI Taxonomy" id="1079"/>
    <lineage>
        <taxon>Bacteria</taxon>
        <taxon>Pseudomonadati</taxon>
        <taxon>Pseudomonadota</taxon>
        <taxon>Alphaproteobacteria</taxon>
        <taxon>Hyphomicrobiales</taxon>
        <taxon>Blastochloridaceae</taxon>
        <taxon>Blastochloris</taxon>
    </lineage>
</organism>
<dbReference type="EMBL" id="VAFM01000002">
    <property type="protein sequence ID" value="TKW60487.1"/>
    <property type="molecule type" value="Genomic_DNA"/>
</dbReference>
<keyword evidence="3" id="KW-0804">Transcription</keyword>
<proteinExistence type="predicted"/>
<keyword evidence="1" id="KW-0805">Transcription regulation</keyword>
<dbReference type="InterPro" id="IPR036390">
    <property type="entry name" value="WH_DNA-bd_sf"/>
</dbReference>
<dbReference type="Proteomes" id="UP000320948">
    <property type="component" value="Unassembled WGS sequence"/>
</dbReference>
<dbReference type="AlphaFoldDB" id="A0A6N4R8D3"/>
<dbReference type="SUPFAM" id="SSF46785">
    <property type="entry name" value="Winged helix' DNA-binding domain"/>
    <property type="match status" value="1"/>
</dbReference>
<accession>A0A6N4R8D3</accession>
<reference evidence="5 6" key="1">
    <citation type="journal article" date="2017" name="Nat. Commun.">
        <title>In situ click chemistry generation of cyclooxygenase-2 inhibitors.</title>
        <authorList>
            <person name="Bhardwaj A."/>
            <person name="Kaur J."/>
            <person name="Wuest M."/>
            <person name="Wuest F."/>
        </authorList>
    </citation>
    <scope>NUCLEOTIDE SEQUENCE [LARGE SCALE GENOMIC DNA]</scope>
    <source>
        <strain evidence="5">S2_018_000_R2_106</strain>
    </source>
</reference>
<dbReference type="PROSITE" id="PS51118">
    <property type="entry name" value="HTH_HXLR"/>
    <property type="match status" value="1"/>
</dbReference>
<dbReference type="PANTHER" id="PTHR33204:SF39">
    <property type="entry name" value="TRANSCRIPTIONAL REGULATORY PROTEIN"/>
    <property type="match status" value="1"/>
</dbReference>
<evidence type="ECO:0000256" key="2">
    <source>
        <dbReference type="ARBA" id="ARBA00023125"/>
    </source>
</evidence>
<keyword evidence="2" id="KW-0238">DNA-binding</keyword>
<evidence type="ECO:0000256" key="1">
    <source>
        <dbReference type="ARBA" id="ARBA00023015"/>
    </source>
</evidence>
<sequence>MKPGHIHVPSDCEKVSGILQRIGDKWAVLIIILLGNGSLRFSELRKQISNISQRMLTFTLRGLERDGLVTRTVTPTVPPRVDYALTPLGTSLLEPLQTLGTWAKQNVDDIARAQTRYDKLNPEK</sequence>
<comment type="caution">
    <text evidence="5">The sequence shown here is derived from an EMBL/GenBank/DDBJ whole genome shotgun (WGS) entry which is preliminary data.</text>
</comment>
<protein>
    <submittedName>
        <fullName evidence="5">Helix-turn-helix transcriptional regulator</fullName>
    </submittedName>
</protein>
<evidence type="ECO:0000313" key="6">
    <source>
        <dbReference type="Proteomes" id="UP000320948"/>
    </source>
</evidence>
<dbReference type="InterPro" id="IPR036388">
    <property type="entry name" value="WH-like_DNA-bd_sf"/>
</dbReference>
<dbReference type="GO" id="GO:0003677">
    <property type="term" value="F:DNA binding"/>
    <property type="evidence" value="ECO:0007669"/>
    <property type="project" value="UniProtKB-KW"/>
</dbReference>
<feature type="domain" description="HTH hxlR-type" evidence="4">
    <location>
        <begin position="12"/>
        <end position="111"/>
    </location>
</feature>
<gene>
    <name evidence="5" type="ORF">DI628_06180</name>
</gene>
<dbReference type="PANTHER" id="PTHR33204">
    <property type="entry name" value="TRANSCRIPTIONAL REGULATOR, MARR FAMILY"/>
    <property type="match status" value="1"/>
</dbReference>
<dbReference type="Pfam" id="PF01638">
    <property type="entry name" value="HxlR"/>
    <property type="match status" value="1"/>
</dbReference>
<dbReference type="Gene3D" id="1.10.10.10">
    <property type="entry name" value="Winged helix-like DNA-binding domain superfamily/Winged helix DNA-binding domain"/>
    <property type="match status" value="1"/>
</dbReference>
<name>A0A6N4R8D3_BLAVI</name>